<dbReference type="InterPro" id="IPR050256">
    <property type="entry name" value="Glycosyltransferase_2"/>
</dbReference>
<dbReference type="EMBL" id="MWDQ01000079">
    <property type="protein sequence ID" value="OQB73482.1"/>
    <property type="molecule type" value="Genomic_DNA"/>
</dbReference>
<name>A0A1V6C9B5_UNCT6</name>
<proteinExistence type="predicted"/>
<dbReference type="AlphaFoldDB" id="A0A1V6C9B5"/>
<dbReference type="InterPro" id="IPR001173">
    <property type="entry name" value="Glyco_trans_2-like"/>
</dbReference>
<keyword evidence="2" id="KW-0328">Glycosyltransferase</keyword>
<dbReference type="CDD" id="cd04179">
    <property type="entry name" value="DPM_DPG-synthase_like"/>
    <property type="match status" value="1"/>
</dbReference>
<reference evidence="2" key="1">
    <citation type="submission" date="2017-02" db="EMBL/GenBank/DDBJ databases">
        <title>Delving into the versatile metabolic prowess of the omnipresent phylum Bacteroidetes.</title>
        <authorList>
            <person name="Nobu M.K."/>
            <person name="Mei R."/>
            <person name="Narihiro T."/>
            <person name="Kuroda K."/>
            <person name="Liu W.-T."/>
        </authorList>
    </citation>
    <scope>NUCLEOTIDE SEQUENCE</scope>
    <source>
        <strain evidence="2">ADurb.Bin131</strain>
    </source>
</reference>
<evidence type="ECO:0000313" key="2">
    <source>
        <dbReference type="EMBL" id="OQB73482.1"/>
    </source>
</evidence>
<sequence length="232" mass="26973">MIVSIVIPVYNEERTITEILERAINADVCGLEKEIIVVDDGSTDNTVFFLQQAKQKWDGLKVFYHNSNKGKAEALKTGFSLAHGDIFIIQDADLEYDPSDYPKLLEPIVSGRADVVFGSRFYSRKRPQGMPLIRYFCNRFLSFLCNIIYHINISDMETGYKVFTRKVLDEIKIYSDRFDFEPEFTIQAARKKFRIAEVGINYNYRTFSEGKKITFFDGISAIFTIVKMRFRR</sequence>
<feature type="domain" description="Glycosyltransferase 2-like" evidence="1">
    <location>
        <begin position="4"/>
        <end position="171"/>
    </location>
</feature>
<comment type="caution">
    <text evidence="2">The sequence shown here is derived from an EMBL/GenBank/DDBJ whole genome shotgun (WGS) entry which is preliminary data.</text>
</comment>
<dbReference type="PANTHER" id="PTHR48090:SF7">
    <property type="entry name" value="RFBJ PROTEIN"/>
    <property type="match status" value="1"/>
</dbReference>
<dbReference type="SUPFAM" id="SSF53448">
    <property type="entry name" value="Nucleotide-diphospho-sugar transferases"/>
    <property type="match status" value="1"/>
</dbReference>
<protein>
    <submittedName>
        <fullName evidence="2">Undecaprenyl-phosphate 4-deoxy-4-formamido-L-arabinose transferase</fullName>
        <ecNumber evidence="2">2.4.2.53</ecNumber>
    </submittedName>
</protein>
<accession>A0A1V6C9B5</accession>
<organism evidence="2">
    <name type="scientific">candidate division TA06 bacterium ADurb.Bin131</name>
    <dbReference type="NCBI Taxonomy" id="1852827"/>
    <lineage>
        <taxon>Bacteria</taxon>
        <taxon>Bacteria division TA06</taxon>
    </lineage>
</organism>
<dbReference type="EC" id="2.4.2.53" evidence="2"/>
<dbReference type="Proteomes" id="UP000485562">
    <property type="component" value="Unassembled WGS sequence"/>
</dbReference>
<dbReference type="GO" id="GO:0099621">
    <property type="term" value="F:undecaprenyl-phosphate 4-deoxy-4-formamido-L-arabinose transferase activity"/>
    <property type="evidence" value="ECO:0007669"/>
    <property type="project" value="UniProtKB-EC"/>
</dbReference>
<dbReference type="InterPro" id="IPR029044">
    <property type="entry name" value="Nucleotide-diphossugar_trans"/>
</dbReference>
<keyword evidence="2" id="KW-0808">Transferase</keyword>
<gene>
    <name evidence="2" type="primary">arnC_1</name>
    <name evidence="2" type="ORF">BWX89_00946</name>
</gene>
<evidence type="ECO:0000259" key="1">
    <source>
        <dbReference type="Pfam" id="PF00535"/>
    </source>
</evidence>
<dbReference type="PANTHER" id="PTHR48090">
    <property type="entry name" value="UNDECAPRENYL-PHOSPHATE 4-DEOXY-4-FORMAMIDO-L-ARABINOSE TRANSFERASE-RELATED"/>
    <property type="match status" value="1"/>
</dbReference>
<dbReference type="Pfam" id="PF00535">
    <property type="entry name" value="Glycos_transf_2"/>
    <property type="match status" value="1"/>
</dbReference>
<dbReference type="Gene3D" id="3.90.550.10">
    <property type="entry name" value="Spore Coat Polysaccharide Biosynthesis Protein SpsA, Chain A"/>
    <property type="match status" value="1"/>
</dbReference>